<evidence type="ECO:0000313" key="1">
    <source>
        <dbReference type="EMBL" id="RDE99755.1"/>
    </source>
</evidence>
<sequence>MTSVLDLPLEEQKKLAEEDGMPFEEWVLHTKKVLKECDEFQEELKNHKPTEEEKAEKIKALRKNPNAIHFYRRVTDNYNLTVEEAIEAIKRS</sequence>
<organism evidence="1 2">
    <name type="scientific">Haemophilus parahaemolyticus</name>
    <dbReference type="NCBI Taxonomy" id="735"/>
    <lineage>
        <taxon>Bacteria</taxon>
        <taxon>Pseudomonadati</taxon>
        <taxon>Pseudomonadota</taxon>
        <taxon>Gammaproteobacteria</taxon>
        <taxon>Pasteurellales</taxon>
        <taxon>Pasteurellaceae</taxon>
        <taxon>Haemophilus</taxon>
    </lineage>
</organism>
<gene>
    <name evidence="1" type="ORF">DPV98_10540</name>
</gene>
<name>A0A369Z8D9_HAEPH</name>
<protein>
    <submittedName>
        <fullName evidence="1">Uncharacterized protein</fullName>
    </submittedName>
</protein>
<dbReference type="RefSeq" id="WP_111313697.1">
    <property type="nucleotide sequence ID" value="NZ_QEQD01000015.1"/>
</dbReference>
<dbReference type="Proteomes" id="UP000253999">
    <property type="component" value="Unassembled WGS sequence"/>
</dbReference>
<accession>A0A369Z8D9</accession>
<reference evidence="1 2" key="1">
    <citation type="submission" date="2018-05" db="EMBL/GenBank/DDBJ databases">
        <title>Draft Genome Sequences for a Diverse set of 7 Haemophilus Species.</title>
        <authorList>
            <person name="Nichols M."/>
            <person name="Topaz N."/>
            <person name="Wang X."/>
            <person name="Wang X."/>
            <person name="Boxrud D."/>
        </authorList>
    </citation>
    <scope>NUCLEOTIDE SEQUENCE [LARGE SCALE GENOMIC DNA]</scope>
    <source>
        <strain evidence="1 2">C2010039593</strain>
    </source>
</reference>
<dbReference type="EMBL" id="QEQD01000015">
    <property type="protein sequence ID" value="RDE99755.1"/>
    <property type="molecule type" value="Genomic_DNA"/>
</dbReference>
<evidence type="ECO:0000313" key="2">
    <source>
        <dbReference type="Proteomes" id="UP000253999"/>
    </source>
</evidence>
<dbReference type="AlphaFoldDB" id="A0A369Z8D9"/>
<proteinExistence type="predicted"/>
<comment type="caution">
    <text evidence="1">The sequence shown here is derived from an EMBL/GenBank/DDBJ whole genome shotgun (WGS) entry which is preliminary data.</text>
</comment>